<dbReference type="SUPFAM" id="SSF53474">
    <property type="entry name" value="alpha/beta-Hydrolases"/>
    <property type="match status" value="1"/>
</dbReference>
<name>A0A0K6GYH5_9GAMM</name>
<keyword evidence="4" id="KW-0031">Aminopeptidase</keyword>
<dbReference type="AlphaFoldDB" id="A0A0K6GYH5"/>
<keyword evidence="4" id="KW-0378">Hydrolase</keyword>
<keyword evidence="1" id="KW-0732">Signal</keyword>
<evidence type="ECO:0000313" key="5">
    <source>
        <dbReference type="Proteomes" id="UP000182598"/>
    </source>
</evidence>
<feature type="chain" id="PRO_5005503479" evidence="1">
    <location>
        <begin position="23"/>
        <end position="763"/>
    </location>
</feature>
<dbReference type="InterPro" id="IPR050278">
    <property type="entry name" value="Serine_Prot_S9B/DPPIV"/>
</dbReference>
<dbReference type="SUPFAM" id="SSF82171">
    <property type="entry name" value="DPP6 N-terminal domain-like"/>
    <property type="match status" value="1"/>
</dbReference>
<dbReference type="PANTHER" id="PTHR11731:SF193">
    <property type="entry name" value="DIPEPTIDYL PEPTIDASE 9"/>
    <property type="match status" value="1"/>
</dbReference>
<dbReference type="PANTHER" id="PTHR11731">
    <property type="entry name" value="PROTEASE FAMILY S9B,C DIPEPTIDYL-PEPTIDASE IV-RELATED"/>
    <property type="match status" value="1"/>
</dbReference>
<dbReference type="Gene3D" id="2.140.10.30">
    <property type="entry name" value="Dipeptidylpeptidase IV, N-terminal domain"/>
    <property type="match status" value="1"/>
</dbReference>
<dbReference type="Pfam" id="PF00930">
    <property type="entry name" value="DPPIV_N"/>
    <property type="match status" value="1"/>
</dbReference>
<keyword evidence="5" id="KW-1185">Reference proteome</keyword>
<dbReference type="GO" id="GO:0008236">
    <property type="term" value="F:serine-type peptidase activity"/>
    <property type="evidence" value="ECO:0007669"/>
    <property type="project" value="InterPro"/>
</dbReference>
<dbReference type="InterPro" id="IPR002469">
    <property type="entry name" value="Peptidase_S9B_N"/>
</dbReference>
<evidence type="ECO:0000259" key="3">
    <source>
        <dbReference type="Pfam" id="PF00930"/>
    </source>
</evidence>
<dbReference type="EMBL" id="CYHB01000001">
    <property type="protein sequence ID" value="CUA83605.1"/>
    <property type="molecule type" value="Genomic_DNA"/>
</dbReference>
<organism evidence="4 5">
    <name type="scientific">Pseudidiomarina woesei</name>
    <dbReference type="NCBI Taxonomy" id="1381080"/>
    <lineage>
        <taxon>Bacteria</taxon>
        <taxon>Pseudomonadati</taxon>
        <taxon>Pseudomonadota</taxon>
        <taxon>Gammaproteobacteria</taxon>
        <taxon>Alteromonadales</taxon>
        <taxon>Idiomarinaceae</taxon>
        <taxon>Pseudidiomarina</taxon>
    </lineage>
</organism>
<evidence type="ECO:0000259" key="2">
    <source>
        <dbReference type="Pfam" id="PF00326"/>
    </source>
</evidence>
<evidence type="ECO:0000313" key="4">
    <source>
        <dbReference type="EMBL" id="CUA83605.1"/>
    </source>
</evidence>
<keyword evidence="4" id="KW-0645">Protease</keyword>
<feature type="signal peptide" evidence="1">
    <location>
        <begin position="1"/>
        <end position="22"/>
    </location>
</feature>
<sequence length="763" mass="86456">MRFTKLVFAMVLLLAATSATHAQSSTPASAANEQLTIERIFSAPNLTTAAPQAIQFAPSGLHVSYLAGSETQPNVQDLWLYNVRENSHQRLVAANDLMPNTSQLSAEEKARRERLRIAASGIVNYQWSPTSEKLLFPLNGQLFLFDIASAEVTQLTDDNVFATDSRFSPQGNFVSYVHDYNLYVVDLKTVTTTQLTQRQNSTEQFATAEFVAQEEMKRMTGYWWSPNENHIALTRVNLSPVDIKQRVDVYADRTELVEQRYPMAGTNNAAVELGILALPQPTSGKADANADEQASPAIQWLNLARLGDGYLARVNWLPNSQGVAYQWQNRPQNKLTLFIHELTSTTAKTVLEESSSTWINLHDDLHFMNDSRHFIWASERSGYKHLYLYRTDGSLIRQLTSGDWMVDELSHVDEITGVIYFTGRKASPIERHLYRANLTTSSPGQPSQLSTREGMHTVHFAADGRSYIDYFSSARQPPQVSLHGPTGQRNAWLHENRLDQNHPIAPFLANWSYPEFGHLTAADGQRLYYQVNKPKQIADNQSHPAIVMVYGGPRAQRVTNSWGDYFTQYLVQQGYVVFKLDNRGSGNRGRQFEAGIYRELAQLELADQKLGTQWLAKQPYVNANRIGVFGHSYGGYMALHMILRAPELYSASVAGAPVTDWALYDTHYTERYMGTPQDNPEGYRRADVLTYADQLERPLLIYHGMADDNVLYTHTARLTHRLQQSMLPFEMMAYPGKAHGIRGREASIHRYRMIADFFKRHLQ</sequence>
<dbReference type="GO" id="GO:0008239">
    <property type="term" value="F:dipeptidyl-peptidase activity"/>
    <property type="evidence" value="ECO:0007669"/>
    <property type="project" value="TreeGrafter"/>
</dbReference>
<dbReference type="Proteomes" id="UP000182598">
    <property type="component" value="Unassembled WGS sequence"/>
</dbReference>
<gene>
    <name evidence="4" type="ORF">Ga0061064_0694</name>
</gene>
<protein>
    <submittedName>
        <fullName evidence="4">Dipeptidyl aminopeptidase/acylaminoacyl peptidase</fullName>
    </submittedName>
</protein>
<feature type="domain" description="Peptidase S9 prolyl oligopeptidase catalytic" evidence="2">
    <location>
        <begin position="567"/>
        <end position="763"/>
    </location>
</feature>
<dbReference type="Gene3D" id="3.40.50.1820">
    <property type="entry name" value="alpha/beta hydrolase"/>
    <property type="match status" value="1"/>
</dbReference>
<dbReference type="GO" id="GO:0006508">
    <property type="term" value="P:proteolysis"/>
    <property type="evidence" value="ECO:0007669"/>
    <property type="project" value="InterPro"/>
</dbReference>
<accession>A0A0K6GYH5</accession>
<dbReference type="GO" id="GO:0004177">
    <property type="term" value="F:aminopeptidase activity"/>
    <property type="evidence" value="ECO:0007669"/>
    <property type="project" value="UniProtKB-KW"/>
</dbReference>
<feature type="domain" description="Dipeptidylpeptidase IV N-terminal" evidence="3">
    <location>
        <begin position="137"/>
        <end position="478"/>
    </location>
</feature>
<dbReference type="Pfam" id="PF00326">
    <property type="entry name" value="Peptidase_S9"/>
    <property type="match status" value="1"/>
</dbReference>
<dbReference type="RefSeq" id="WP_055438352.1">
    <property type="nucleotide sequence ID" value="NZ_CYHB01000001.1"/>
</dbReference>
<reference evidence="5" key="1">
    <citation type="submission" date="2015-08" db="EMBL/GenBank/DDBJ databases">
        <authorList>
            <person name="Varghese N."/>
        </authorList>
    </citation>
    <scope>NUCLEOTIDE SEQUENCE [LARGE SCALE GENOMIC DNA]</scope>
    <source>
        <strain evidence="5">DSM 27808</strain>
    </source>
</reference>
<evidence type="ECO:0000256" key="1">
    <source>
        <dbReference type="SAM" id="SignalP"/>
    </source>
</evidence>
<dbReference type="OrthoDB" id="9812921at2"/>
<dbReference type="InterPro" id="IPR029058">
    <property type="entry name" value="AB_hydrolase_fold"/>
</dbReference>
<dbReference type="InterPro" id="IPR001375">
    <property type="entry name" value="Peptidase_S9_cat"/>
</dbReference>
<proteinExistence type="predicted"/>